<protein>
    <recommendedName>
        <fullName evidence="3">Ferric uptake regulator, Fur family</fullName>
    </recommendedName>
</protein>
<comment type="caution">
    <text evidence="1">The sequence shown here is derived from an EMBL/GenBank/DDBJ whole genome shotgun (WGS) entry which is preliminary data.</text>
</comment>
<dbReference type="GO" id="GO:0003700">
    <property type="term" value="F:DNA-binding transcription factor activity"/>
    <property type="evidence" value="ECO:0007669"/>
    <property type="project" value="InterPro"/>
</dbReference>
<dbReference type="InterPro" id="IPR036390">
    <property type="entry name" value="WH_DNA-bd_sf"/>
</dbReference>
<gene>
    <name evidence="1" type="ORF">DHW61_18530</name>
</gene>
<organism evidence="1 2">
    <name type="scientific">Lachnoclostridium phytofermentans</name>
    <dbReference type="NCBI Taxonomy" id="66219"/>
    <lineage>
        <taxon>Bacteria</taxon>
        <taxon>Bacillati</taxon>
        <taxon>Bacillota</taxon>
        <taxon>Clostridia</taxon>
        <taxon>Lachnospirales</taxon>
        <taxon>Lachnospiraceae</taxon>
    </lineage>
</organism>
<name>A0A3D2XCZ1_9FIRM</name>
<evidence type="ECO:0008006" key="3">
    <source>
        <dbReference type="Google" id="ProtNLM"/>
    </source>
</evidence>
<dbReference type="AlphaFoldDB" id="A0A3D2XCZ1"/>
<proteinExistence type="predicted"/>
<accession>A0A3D2XCZ1</accession>
<reference evidence="1 2" key="1">
    <citation type="journal article" date="2018" name="Nat. Biotechnol.">
        <title>A standardized bacterial taxonomy based on genome phylogeny substantially revises the tree of life.</title>
        <authorList>
            <person name="Parks D.H."/>
            <person name="Chuvochina M."/>
            <person name="Waite D.W."/>
            <person name="Rinke C."/>
            <person name="Skarshewski A."/>
            <person name="Chaumeil P.A."/>
            <person name="Hugenholtz P."/>
        </authorList>
    </citation>
    <scope>NUCLEOTIDE SEQUENCE [LARGE SCALE GENOMIC DNA]</scope>
    <source>
        <strain evidence="1">UBA11728</strain>
    </source>
</reference>
<dbReference type="InterPro" id="IPR036388">
    <property type="entry name" value="WH-like_DNA-bd_sf"/>
</dbReference>
<dbReference type="Pfam" id="PF01475">
    <property type="entry name" value="FUR"/>
    <property type="match status" value="1"/>
</dbReference>
<dbReference type="SUPFAM" id="SSF46785">
    <property type="entry name" value="Winged helix' DNA-binding domain"/>
    <property type="match status" value="1"/>
</dbReference>
<sequence length="162" mass="18561">MVTESLEDHILKKLKDSGYRITKTRIMLLHIVLNEECTSCKELFFKARQCNLEIGLATIYRFVNTLEEIGILRRKNIQTMLPDSTNAPFYEVQKELNQSKKENYQVSLIAASSELSIVLEDHTTYRLSESEWKKVLETGLSACGFSMHKNIATVIMRKGGNV</sequence>
<evidence type="ECO:0000313" key="2">
    <source>
        <dbReference type="Proteomes" id="UP000262969"/>
    </source>
</evidence>
<dbReference type="EMBL" id="DPVV01000611">
    <property type="protein sequence ID" value="HCL04375.1"/>
    <property type="molecule type" value="Genomic_DNA"/>
</dbReference>
<dbReference type="Gene3D" id="1.10.10.10">
    <property type="entry name" value="Winged helix-like DNA-binding domain superfamily/Winged helix DNA-binding domain"/>
    <property type="match status" value="1"/>
</dbReference>
<evidence type="ECO:0000313" key="1">
    <source>
        <dbReference type="EMBL" id="HCL04375.1"/>
    </source>
</evidence>
<dbReference type="Proteomes" id="UP000262969">
    <property type="component" value="Unassembled WGS sequence"/>
</dbReference>
<dbReference type="InterPro" id="IPR002481">
    <property type="entry name" value="FUR"/>
</dbReference>